<organism evidence="16 17">
    <name type="scientific">Oncorhynchus tshawytscha</name>
    <name type="common">Chinook salmon</name>
    <name type="synonym">Salmo tshawytscha</name>
    <dbReference type="NCBI Taxonomy" id="74940"/>
    <lineage>
        <taxon>Eukaryota</taxon>
        <taxon>Metazoa</taxon>
        <taxon>Chordata</taxon>
        <taxon>Craniata</taxon>
        <taxon>Vertebrata</taxon>
        <taxon>Euteleostomi</taxon>
        <taxon>Actinopterygii</taxon>
        <taxon>Neopterygii</taxon>
        <taxon>Teleostei</taxon>
        <taxon>Protacanthopterygii</taxon>
        <taxon>Salmoniformes</taxon>
        <taxon>Salmonidae</taxon>
        <taxon>Salmoninae</taxon>
        <taxon>Oncorhynchus</taxon>
    </lineage>
</organism>
<dbReference type="GO" id="GO:0016251">
    <property type="term" value="F:RNA polymerase II general transcription initiation factor activity"/>
    <property type="evidence" value="ECO:0007669"/>
    <property type="project" value="InterPro"/>
</dbReference>
<feature type="coiled-coil region" evidence="13">
    <location>
        <begin position="1565"/>
        <end position="1592"/>
    </location>
</feature>
<dbReference type="InterPro" id="IPR018359">
    <property type="entry name" value="Bromodomain_CS"/>
</dbReference>
<feature type="region of interest" description="Disordered" evidence="14">
    <location>
        <begin position="149"/>
        <end position="180"/>
    </location>
</feature>
<dbReference type="InterPro" id="IPR040240">
    <property type="entry name" value="TAF1"/>
</dbReference>
<keyword evidence="7" id="KW-0804">Transcription</keyword>
<keyword evidence="5 12" id="KW-0103">Bromodomain</keyword>
<evidence type="ECO:0000256" key="12">
    <source>
        <dbReference type="PROSITE-ProRule" id="PRU00035"/>
    </source>
</evidence>
<feature type="region of interest" description="Disordered" evidence="14">
    <location>
        <begin position="72"/>
        <end position="134"/>
    </location>
</feature>
<keyword evidence="8" id="KW-0539">Nucleus</keyword>
<dbReference type="Gene3D" id="1.10.1100.10">
    <property type="entry name" value="TAFII-230 TBP-binding domain"/>
    <property type="match status" value="1"/>
</dbReference>
<dbReference type="InterPro" id="IPR036427">
    <property type="entry name" value="Bromodomain-like_sf"/>
</dbReference>
<evidence type="ECO:0000256" key="3">
    <source>
        <dbReference type="ARBA" id="ARBA00022737"/>
    </source>
</evidence>
<dbReference type="InterPro" id="IPR036741">
    <property type="entry name" value="TAFII-230_TBP-bd_sf"/>
</dbReference>
<evidence type="ECO:0000256" key="7">
    <source>
        <dbReference type="ARBA" id="ARBA00023163"/>
    </source>
</evidence>
<feature type="compositionally biased region" description="Basic residues" evidence="14">
    <location>
        <begin position="227"/>
        <end position="237"/>
    </location>
</feature>
<dbReference type="SMART" id="SM00297">
    <property type="entry name" value="BROMO"/>
    <property type="match status" value="2"/>
</dbReference>
<keyword evidence="6" id="KW-0238">DNA-binding</keyword>
<evidence type="ECO:0000259" key="15">
    <source>
        <dbReference type="PROSITE" id="PS50014"/>
    </source>
</evidence>
<comment type="similarity">
    <text evidence="2">Belongs to the TAF1 family.</text>
</comment>
<dbReference type="Pfam" id="PF00439">
    <property type="entry name" value="Bromodomain"/>
    <property type="match status" value="2"/>
</dbReference>
<dbReference type="Pfam" id="PF12157">
    <property type="entry name" value="DUF3591"/>
    <property type="match status" value="1"/>
</dbReference>
<dbReference type="GeneTree" id="ENSGT00940000155242"/>
<feature type="coiled-coil region" evidence="13">
    <location>
        <begin position="1181"/>
        <end position="1208"/>
    </location>
</feature>
<feature type="region of interest" description="Disordered" evidence="14">
    <location>
        <begin position="222"/>
        <end position="278"/>
    </location>
</feature>
<dbReference type="Proteomes" id="UP000694402">
    <property type="component" value="Unassembled WGS sequence"/>
</dbReference>
<dbReference type="Pfam" id="PF09247">
    <property type="entry name" value="TBP-binding"/>
    <property type="match status" value="1"/>
</dbReference>
<evidence type="ECO:0000256" key="5">
    <source>
        <dbReference type="ARBA" id="ARBA00023117"/>
    </source>
</evidence>
<feature type="region of interest" description="Disordered" evidence="14">
    <location>
        <begin position="1074"/>
        <end position="1127"/>
    </location>
</feature>
<feature type="domain" description="Bromo" evidence="15">
    <location>
        <begin position="1365"/>
        <end position="1435"/>
    </location>
</feature>
<feature type="domain" description="Bromo" evidence="15">
    <location>
        <begin position="1488"/>
        <end position="1558"/>
    </location>
</feature>
<dbReference type="GO" id="GO:0003677">
    <property type="term" value="F:DNA binding"/>
    <property type="evidence" value="ECO:0007669"/>
    <property type="project" value="UniProtKB-KW"/>
</dbReference>
<evidence type="ECO:0000313" key="17">
    <source>
        <dbReference type="Proteomes" id="UP000694402"/>
    </source>
</evidence>
<accession>A0A8C8HCB9</accession>
<sequence length="1730" mass="196937">MSDSDSDEDQDRPFSLTGFLFGNINEDGQLEGDSVLDTVMTVSCPFSYAGWVKNDADAVDYSDINEVAEDETKKYRQAMGSLQPTRRTDDEDDYDADCEDIDAKLMPPPPPPSLPTPGGKKEDSSPTAASGDGIILPSIIAPSSLVDKVDFSSSSDSESETDRPSTGSGSGGPPTCLSLPLAGIMQKDAAKALPGVTQLFPEFRPGRVLRFLRLFGPGKNMPSVWRSARRKRKRKHRDPQPETPPPEGAEPMEQQGPEKKSGWDYEYAPPPPPEQCLSDDEITMMAPVESKFSQTAGDGDKVTESRPKVAEWRYGPAQLWYDMMGVPEDGSGFHYGFKLKEEEEDEVSESLMKVEGSGDEKDEQALENELFLMVTQLQWEDDIIWNGEDVKHKGTKTQRASLAGWLPSSMTRNANAYNAQQASHEDDAPWFSIFPIDNEELVYGRWEDNIIWDDQAMDRMLSPPVLTLDPNDENIILEIPDEKESERTSHSPSKENKKESALKKSRILLGKTGVIKEEPQQNMSQPEVKDPWNLSNDEFYYPKQQGLRGTFGGNIIQHSISAVELRQPFFPTHMGPMKLRGFHRPSLKKYSFGTLSQPGPHAAQPLLKQIKKKAKMREQERQASGGGDMFFMRTAQDLTGKDGDLILAEYSEEYPPLIMQVGMATKIKNYYKRKPGKDPGAPDCKYGETVYCHTSPFLGSLHPGQLLPAFENNLFRAPIYLHKMPETDFLVLRTRQGYFIRELVDIFVVGQQCPLYEVPGPNSKRANTHIRDFLQVFIYRLFWKSKDRPRRIRMEDIKKAFPSHSESSIRKRLKLCADFKRTGMDSNWWVLKPDFRLPTEEEIRAMVSPEQCCAYYSMLVAEQRLKDAGYGEKSFFAPEEENEEDFQMKIDDEVRTAPWNTTRAFIAAMKGKCLLEVMGVADPTGCGEGFSYVKVPNKPTQQKDDREPQPAKKTVTGTDADLRRLSLKNAKQLLRKFGVPEEEIKKLSRWEVIDVVRTMSTEQARSGEGPMSKFARGSRFSVAEHQERYKEECQRIFDLQNKVLESTEVLSTDTDSSSAEDSDFEEMGKNIENMLQNKKTSSQLSREREEQERKELQRMLMGEETSALSTGSHKDDDTSSVTSLNSSATGRRLKIYRTFRDEDGKEYVRCETVRKPSVIDAYTRIRTTKDDDFIKKFALFDEQHREEMRKERRRIQEQLRRLKRNQEKDRFKSPPEKKAKKIKERPDLKLKCGACGAIGHMRTNKFCPLYYQTNAPPSNPVAMTEEQEEELEKTVIHNDNEELIKVEGTKIVLGKQLIESADEVRRKSLVLKFPKQQLPPKKKRRVGNNVHCDYLNRPHKSIHRRRTDPMVTLSSVLESIINDMRDHPNTYPFHTPVNAKVVKDYYKIIPRPMDLQTLRENVRKRVYPSREEFRENVELIVKNSATYNGAKHPITQVAQTMLDLCDEKLKEKEDRLVRLEKAINPLLDDDDQVAFSFILDNIVTQKMMAVPDSWPFHHPVNKKFVPDYYKVIVQPMDLENVRKNISKHKYQNRDVFLFDVSLVHTNSVKYNGPDSPYTNTALEIVNVCKQTLAEYDEHLTQLEKDISTAKEAALDAADLDSLDPMTPGTYTPQPADVFDSSASVSLHRETSLFSEVEASLMAVPEKRGVGRLGEEESDVDIEGFEEEDDDGKPKTPAPAEDGEGDLEDEEDEEEIRPAQASVLYQDLLMSDGEDDASEEEGDNPFSCESH</sequence>
<protein>
    <recommendedName>
        <fullName evidence="10">Transcription initiation factor TFIID subunit 1</fullName>
    </recommendedName>
</protein>
<feature type="compositionally biased region" description="Pro residues" evidence="14">
    <location>
        <begin position="106"/>
        <end position="115"/>
    </location>
</feature>
<feature type="compositionally biased region" description="Basic and acidic residues" evidence="14">
    <location>
        <begin position="480"/>
        <end position="502"/>
    </location>
</feature>
<dbReference type="PIRSF" id="PIRSF003047">
    <property type="entry name" value="TAF1_animal"/>
    <property type="match status" value="1"/>
</dbReference>
<evidence type="ECO:0000256" key="9">
    <source>
        <dbReference type="ARBA" id="ARBA00023306"/>
    </source>
</evidence>
<evidence type="ECO:0000256" key="1">
    <source>
        <dbReference type="ARBA" id="ARBA00004123"/>
    </source>
</evidence>
<reference evidence="16" key="2">
    <citation type="submission" date="2025-09" db="UniProtKB">
        <authorList>
            <consortium name="Ensembl"/>
        </authorList>
    </citation>
    <scope>IDENTIFICATION</scope>
</reference>
<evidence type="ECO:0000313" key="16">
    <source>
        <dbReference type="Ensembl" id="ENSOTSP00005060253.1"/>
    </source>
</evidence>
<gene>
    <name evidence="16" type="primary">LOC112257753</name>
</gene>
<feature type="compositionally biased region" description="Basic and acidic residues" evidence="14">
    <location>
        <begin position="1085"/>
        <end position="1097"/>
    </location>
</feature>
<dbReference type="Pfam" id="PF15288">
    <property type="entry name" value="zf-CCHC_6"/>
    <property type="match status" value="1"/>
</dbReference>
<dbReference type="FunFam" id="1.20.920.10:FF:000019">
    <property type="entry name" value="Transcription initiation factor TFIID subunit"/>
    <property type="match status" value="1"/>
</dbReference>
<feature type="compositionally biased region" description="Acidic residues" evidence="14">
    <location>
        <begin position="90"/>
        <end position="100"/>
    </location>
</feature>
<dbReference type="CDD" id="cd05511">
    <property type="entry name" value="Bromo_TFIID"/>
    <property type="match status" value="2"/>
</dbReference>
<dbReference type="InterPro" id="IPR041670">
    <property type="entry name" value="Znf-CCHC_6"/>
</dbReference>
<feature type="coiled-coil region" evidence="13">
    <location>
        <begin position="1442"/>
        <end position="1469"/>
    </location>
</feature>
<reference evidence="16" key="1">
    <citation type="submission" date="2025-08" db="UniProtKB">
        <authorList>
            <consortium name="Ensembl"/>
        </authorList>
    </citation>
    <scope>IDENTIFICATION</scope>
</reference>
<dbReference type="FunFam" id="1.20.920.10:FF:000020">
    <property type="entry name" value="Transcription initiation factor TFIID subunit"/>
    <property type="match status" value="1"/>
</dbReference>
<evidence type="ECO:0000256" key="14">
    <source>
        <dbReference type="SAM" id="MobiDB-lite"/>
    </source>
</evidence>
<evidence type="ECO:0000256" key="10">
    <source>
        <dbReference type="ARBA" id="ARBA00040102"/>
    </source>
</evidence>
<keyword evidence="17" id="KW-1185">Reference proteome</keyword>
<dbReference type="SUPFAM" id="SSF47370">
    <property type="entry name" value="Bromodomain"/>
    <property type="match status" value="2"/>
</dbReference>
<feature type="cross-link" description="Glycyl lysine isopeptide (Lys-Gly) (interchain with G-Cter in SUMO2)" evidence="11">
    <location>
        <position position="516"/>
    </location>
</feature>
<dbReference type="InterPro" id="IPR022591">
    <property type="entry name" value="TAF1_HAT_dom"/>
</dbReference>
<dbReference type="PRINTS" id="PR00503">
    <property type="entry name" value="BROMODOMAIN"/>
</dbReference>
<dbReference type="GO" id="GO:0005669">
    <property type="term" value="C:transcription factor TFIID complex"/>
    <property type="evidence" value="ECO:0007669"/>
    <property type="project" value="InterPro"/>
</dbReference>
<feature type="compositionally biased region" description="Basic and acidic residues" evidence="14">
    <location>
        <begin position="941"/>
        <end position="950"/>
    </location>
</feature>
<feature type="region of interest" description="Disordered" evidence="14">
    <location>
        <begin position="936"/>
        <end position="956"/>
    </location>
</feature>
<dbReference type="PROSITE" id="PS50014">
    <property type="entry name" value="BROMODOMAIN_2"/>
    <property type="match status" value="2"/>
</dbReference>
<dbReference type="PANTHER" id="PTHR13900">
    <property type="entry name" value="TRANSCRIPTION INITIATION FACTOR TFIID"/>
    <property type="match status" value="1"/>
</dbReference>
<dbReference type="Gene3D" id="1.20.920.10">
    <property type="entry name" value="Bromodomain-like"/>
    <property type="match status" value="2"/>
</dbReference>
<evidence type="ECO:0000256" key="8">
    <source>
        <dbReference type="ARBA" id="ARBA00023242"/>
    </source>
</evidence>
<dbReference type="Ensembl" id="ENSOTST00005065578.2">
    <property type="protein sequence ID" value="ENSOTSP00005060253.1"/>
    <property type="gene ID" value="ENSOTSG00005027907.2"/>
</dbReference>
<dbReference type="InterPro" id="IPR011177">
    <property type="entry name" value="TAF1_animal"/>
</dbReference>
<feature type="compositionally biased region" description="Acidic residues" evidence="14">
    <location>
        <begin position="1680"/>
        <end position="1694"/>
    </location>
</feature>
<dbReference type="PANTHER" id="PTHR13900:SF0">
    <property type="entry name" value="TRANSCRIPTION INITIATION FACTOR TFIID SUBUNIT 1"/>
    <property type="match status" value="1"/>
</dbReference>
<name>A0A8C8HCB9_ONCTS</name>
<dbReference type="SUPFAM" id="SSF47055">
    <property type="entry name" value="TAF(II)230 TBP-binding fragment"/>
    <property type="match status" value="1"/>
</dbReference>
<keyword evidence="4" id="KW-0805">Transcription regulation</keyword>
<evidence type="ECO:0000256" key="13">
    <source>
        <dbReference type="SAM" id="Coils"/>
    </source>
</evidence>
<keyword evidence="13" id="KW-0175">Coiled coil</keyword>
<keyword evidence="3" id="KW-0677">Repeat</keyword>
<feature type="cross-link" description="Glycyl lysine isopeptide (Lys-Gly) (interchain with G-Cter in SUMO2)" evidence="11">
    <location>
        <position position="529"/>
    </location>
</feature>
<dbReference type="InterPro" id="IPR009067">
    <property type="entry name" value="TAF_II_230-bd"/>
</dbReference>
<feature type="region of interest" description="Disordered" evidence="14">
    <location>
        <begin position="1663"/>
        <end position="1730"/>
    </location>
</feature>
<dbReference type="GO" id="GO:0017025">
    <property type="term" value="F:TBP-class protein binding"/>
    <property type="evidence" value="ECO:0007669"/>
    <property type="project" value="InterPro"/>
</dbReference>
<proteinExistence type="inferred from homology"/>
<dbReference type="InterPro" id="IPR001487">
    <property type="entry name" value="Bromodomain"/>
</dbReference>
<evidence type="ECO:0000256" key="2">
    <source>
        <dbReference type="ARBA" id="ARBA00009064"/>
    </source>
</evidence>
<evidence type="ECO:0000256" key="6">
    <source>
        <dbReference type="ARBA" id="ARBA00023125"/>
    </source>
</evidence>
<keyword evidence="9" id="KW-0131">Cell cycle</keyword>
<comment type="subcellular location">
    <subcellularLocation>
        <location evidence="1">Nucleus</location>
    </subcellularLocation>
</comment>
<dbReference type="GO" id="GO:0051123">
    <property type="term" value="P:RNA polymerase II preinitiation complex assembly"/>
    <property type="evidence" value="ECO:0007669"/>
    <property type="project" value="TreeGrafter"/>
</dbReference>
<feature type="compositionally biased region" description="Acidic residues" evidence="14">
    <location>
        <begin position="1711"/>
        <end position="1722"/>
    </location>
</feature>
<dbReference type="GO" id="GO:0004402">
    <property type="term" value="F:histone acetyltransferase activity"/>
    <property type="evidence" value="ECO:0007669"/>
    <property type="project" value="InterPro"/>
</dbReference>
<dbReference type="PROSITE" id="PS00633">
    <property type="entry name" value="BROMODOMAIN_1"/>
    <property type="match status" value="2"/>
</dbReference>
<feature type="region of interest" description="Disordered" evidence="14">
    <location>
        <begin position="479"/>
        <end position="503"/>
    </location>
</feature>
<evidence type="ECO:0000256" key="4">
    <source>
        <dbReference type="ARBA" id="ARBA00023015"/>
    </source>
</evidence>
<evidence type="ECO:0000256" key="11">
    <source>
        <dbReference type="PIRSR" id="PIRSR003047-2"/>
    </source>
</evidence>